<keyword evidence="1" id="KW-0223">Dioxygenase</keyword>
<dbReference type="RefSeq" id="WP_205116184.1">
    <property type="nucleotide sequence ID" value="NZ_JAFBCM010000001.1"/>
</dbReference>
<gene>
    <name evidence="1" type="ORF">ACFOUW_24400</name>
</gene>
<keyword evidence="2" id="KW-1185">Reference proteome</keyword>
<organism evidence="1 2">
    <name type="scientific">Tenggerimyces flavus</name>
    <dbReference type="NCBI Taxonomy" id="1708749"/>
    <lineage>
        <taxon>Bacteria</taxon>
        <taxon>Bacillati</taxon>
        <taxon>Actinomycetota</taxon>
        <taxon>Actinomycetes</taxon>
        <taxon>Propionibacteriales</taxon>
        <taxon>Nocardioidaceae</taxon>
        <taxon>Tenggerimyces</taxon>
    </lineage>
</organism>
<name>A0ABV7YG57_9ACTN</name>
<protein>
    <submittedName>
        <fullName evidence="1">Phytanoyl-CoA dioxygenase family protein</fullName>
    </submittedName>
</protein>
<evidence type="ECO:0000313" key="1">
    <source>
        <dbReference type="EMBL" id="MFC3763997.1"/>
    </source>
</evidence>
<keyword evidence="1" id="KW-0560">Oxidoreductase</keyword>
<sequence length="254" mass="27783">MSTQTLTVLEALGATPAKALTPEQLAKLDADGYLSLGRLLDDEALAVLRTRTDELQHLEGGAAGIEAGQQVGATMVADLFNKGAMFLPLFTQPQVLAAAAHVVGELRVNSLNMRSALPGQGNQALHPDWASAVKDGDFHICNSMWMLDDFTAANGATRVVPGSHRWERMPSDDLDDLLAPHPDQVLVEAPAGTVVIFNSHLWHGGTLNTTDQPRRGLTLSYVRRDEPQQTNQLEHIRKLVWDRLSPEERYLLDV</sequence>
<dbReference type="Gene3D" id="2.60.120.620">
    <property type="entry name" value="q2cbj1_9rhob like domain"/>
    <property type="match status" value="1"/>
</dbReference>
<dbReference type="Pfam" id="PF05721">
    <property type="entry name" value="PhyH"/>
    <property type="match status" value="1"/>
</dbReference>
<dbReference type="PANTHER" id="PTHR20883">
    <property type="entry name" value="PHYTANOYL-COA DIOXYGENASE DOMAIN CONTAINING 1"/>
    <property type="match status" value="1"/>
</dbReference>
<dbReference type="InterPro" id="IPR008775">
    <property type="entry name" value="Phytyl_CoA_dOase-like"/>
</dbReference>
<dbReference type="GO" id="GO:0051213">
    <property type="term" value="F:dioxygenase activity"/>
    <property type="evidence" value="ECO:0007669"/>
    <property type="project" value="UniProtKB-KW"/>
</dbReference>
<comment type="caution">
    <text evidence="1">The sequence shown here is derived from an EMBL/GenBank/DDBJ whole genome shotgun (WGS) entry which is preliminary data.</text>
</comment>
<proteinExistence type="predicted"/>
<accession>A0ABV7YG57</accession>
<evidence type="ECO:0000313" key="2">
    <source>
        <dbReference type="Proteomes" id="UP001595699"/>
    </source>
</evidence>
<dbReference type="EMBL" id="JBHRZH010000022">
    <property type="protein sequence ID" value="MFC3763997.1"/>
    <property type="molecule type" value="Genomic_DNA"/>
</dbReference>
<dbReference type="SUPFAM" id="SSF51197">
    <property type="entry name" value="Clavaminate synthase-like"/>
    <property type="match status" value="1"/>
</dbReference>
<dbReference type="Proteomes" id="UP001595699">
    <property type="component" value="Unassembled WGS sequence"/>
</dbReference>
<reference evidence="2" key="1">
    <citation type="journal article" date="2019" name="Int. J. Syst. Evol. Microbiol.">
        <title>The Global Catalogue of Microorganisms (GCM) 10K type strain sequencing project: providing services to taxonomists for standard genome sequencing and annotation.</title>
        <authorList>
            <consortium name="The Broad Institute Genomics Platform"/>
            <consortium name="The Broad Institute Genome Sequencing Center for Infectious Disease"/>
            <person name="Wu L."/>
            <person name="Ma J."/>
        </authorList>
    </citation>
    <scope>NUCLEOTIDE SEQUENCE [LARGE SCALE GENOMIC DNA]</scope>
    <source>
        <strain evidence="2">CGMCC 4.7241</strain>
    </source>
</reference>
<dbReference type="PANTHER" id="PTHR20883:SF48">
    <property type="entry name" value="ECTOINE DIOXYGENASE"/>
    <property type="match status" value="1"/>
</dbReference>